<proteinExistence type="predicted"/>
<reference evidence="4 5" key="1">
    <citation type="journal article" date="2016" name="Nat. Commun.">
        <title>Thousands of microbial genomes shed light on interconnected biogeochemical processes in an aquifer system.</title>
        <authorList>
            <person name="Anantharaman K."/>
            <person name="Brown C.T."/>
            <person name="Hug L.A."/>
            <person name="Sharon I."/>
            <person name="Castelle C.J."/>
            <person name="Probst A.J."/>
            <person name="Thomas B.C."/>
            <person name="Singh A."/>
            <person name="Wilkins M.J."/>
            <person name="Karaoz U."/>
            <person name="Brodie E.L."/>
            <person name="Williams K.H."/>
            <person name="Hubbard S.S."/>
            <person name="Banfield J.F."/>
        </authorList>
    </citation>
    <scope>NUCLEOTIDE SEQUENCE [LARGE SCALE GENOMIC DNA]</scope>
</reference>
<evidence type="ECO:0000256" key="2">
    <source>
        <dbReference type="ARBA" id="ARBA00022777"/>
    </source>
</evidence>
<dbReference type="PANTHER" id="PTHR10584">
    <property type="entry name" value="SUGAR KINASE"/>
    <property type="match status" value="1"/>
</dbReference>
<dbReference type="AlphaFoldDB" id="A0A1G2HWI7"/>
<evidence type="ECO:0000313" key="4">
    <source>
        <dbReference type="EMBL" id="OGZ66591.1"/>
    </source>
</evidence>
<dbReference type="EMBL" id="MHOR01000029">
    <property type="protein sequence ID" value="OGZ66591.1"/>
    <property type="molecule type" value="Genomic_DNA"/>
</dbReference>
<dbReference type="InterPro" id="IPR029056">
    <property type="entry name" value="Ribokinase-like"/>
</dbReference>
<accession>A0A1G2HWI7</accession>
<dbReference type="STRING" id="1802205.A3C58_02725"/>
<feature type="domain" description="Carbohydrate kinase PfkB" evidence="3">
    <location>
        <begin position="52"/>
        <end position="317"/>
    </location>
</feature>
<dbReference type="PANTHER" id="PTHR10584:SF166">
    <property type="entry name" value="RIBOKINASE"/>
    <property type="match status" value="1"/>
</dbReference>
<evidence type="ECO:0000259" key="3">
    <source>
        <dbReference type="Pfam" id="PF00294"/>
    </source>
</evidence>
<gene>
    <name evidence="4" type="ORF">A3C58_02725</name>
</gene>
<keyword evidence="1" id="KW-0808">Transferase</keyword>
<name>A0A1G2HWI7_9BACT</name>
<dbReference type="Gene3D" id="3.40.1190.20">
    <property type="match status" value="1"/>
</dbReference>
<protein>
    <recommendedName>
        <fullName evidence="3">Carbohydrate kinase PfkB domain-containing protein</fullName>
    </recommendedName>
</protein>
<sequence length="348" mass="38288">MKKFDVISIGDTTLDVFLEIDEANAEVVCQNGDEDCVLQIAWADKIPVKKVTKVYAVGNAANVAVGCSRLGLKSALYTILGNDKEGKECFNVLKSEKVAKDYITWDKKRGSNYSAVINYKGERTILVYHEPRDYDLPKLAMTDWIYLTAIGKGHEKLDQQIIDYVEKTGAKLGFNPGDLQLREGFEALKPLIKKCEVFFVNKQEAQRLIGPPVTPCVAMRAGKNDDIKVLLKLLHDVGSKIVVITDGSKGSHSFDGKDMYSQEALKVPLIEMTGTGDSYATGFISALHFGKDIKEAMKWGTVNAAAKLQQIGAQAGLLTKKQLEGFIAGTVQLDFIKDNLGLHPKNIN</sequence>
<organism evidence="4 5">
    <name type="scientific">Candidatus Staskawiczbacteria bacterium RIFCSPHIGHO2_02_FULL_34_10</name>
    <dbReference type="NCBI Taxonomy" id="1802205"/>
    <lineage>
        <taxon>Bacteria</taxon>
        <taxon>Candidatus Staskawicziibacteriota</taxon>
    </lineage>
</organism>
<dbReference type="InterPro" id="IPR011611">
    <property type="entry name" value="PfkB_dom"/>
</dbReference>
<dbReference type="Proteomes" id="UP000178380">
    <property type="component" value="Unassembled WGS sequence"/>
</dbReference>
<evidence type="ECO:0000256" key="1">
    <source>
        <dbReference type="ARBA" id="ARBA00022679"/>
    </source>
</evidence>
<dbReference type="Pfam" id="PF00294">
    <property type="entry name" value="PfkB"/>
    <property type="match status" value="1"/>
</dbReference>
<evidence type="ECO:0000313" key="5">
    <source>
        <dbReference type="Proteomes" id="UP000178380"/>
    </source>
</evidence>
<dbReference type="SUPFAM" id="SSF53613">
    <property type="entry name" value="Ribokinase-like"/>
    <property type="match status" value="1"/>
</dbReference>
<dbReference type="GO" id="GO:0016301">
    <property type="term" value="F:kinase activity"/>
    <property type="evidence" value="ECO:0007669"/>
    <property type="project" value="UniProtKB-KW"/>
</dbReference>
<keyword evidence="2" id="KW-0418">Kinase</keyword>
<comment type="caution">
    <text evidence="4">The sequence shown here is derived from an EMBL/GenBank/DDBJ whole genome shotgun (WGS) entry which is preliminary data.</text>
</comment>